<sequence length="130" mass="14212">MTEQTTCPNLRLPPFNPSGPNQQEISAILARINHDRELMGVISLGKDGVFQSQTADGSVVDAMGTFLSCMPDSWLKQNAYDGAEGSKVPKGALFNPNKSLLSAPLSQEAREKSQELGRKRQTQPAARRER</sequence>
<dbReference type="OrthoDB" id="3660917at2759"/>
<dbReference type="STRING" id="41688.A0A2N3NLU6"/>
<dbReference type="InParanoid" id="A0A2N3NLU6"/>
<dbReference type="VEuPathDB" id="FungiDB:jhhlp_000160"/>
<feature type="compositionally biased region" description="Basic and acidic residues" evidence="1">
    <location>
        <begin position="108"/>
        <end position="118"/>
    </location>
</feature>
<gene>
    <name evidence="2" type="ORF">jhhlp_000160</name>
</gene>
<evidence type="ECO:0000256" key="1">
    <source>
        <dbReference type="SAM" id="MobiDB-lite"/>
    </source>
</evidence>
<evidence type="ECO:0000313" key="3">
    <source>
        <dbReference type="Proteomes" id="UP000233524"/>
    </source>
</evidence>
<reference evidence="2 3" key="1">
    <citation type="journal article" date="2017" name="G3 (Bethesda)">
        <title>First Draft Genome Sequence of the Pathogenic Fungus Lomentospora prolificans (Formerly Scedosporium prolificans).</title>
        <authorList>
            <person name="Luo R."/>
            <person name="Zimin A."/>
            <person name="Workman R."/>
            <person name="Fan Y."/>
            <person name="Pertea G."/>
            <person name="Grossman N."/>
            <person name="Wear M.P."/>
            <person name="Jia B."/>
            <person name="Miller H."/>
            <person name="Casadevall A."/>
            <person name="Timp W."/>
            <person name="Zhang S.X."/>
            <person name="Salzberg S.L."/>
        </authorList>
    </citation>
    <scope>NUCLEOTIDE SEQUENCE [LARGE SCALE GENOMIC DNA]</scope>
    <source>
        <strain evidence="2 3">JHH-5317</strain>
    </source>
</reference>
<dbReference type="Proteomes" id="UP000233524">
    <property type="component" value="Unassembled WGS sequence"/>
</dbReference>
<evidence type="ECO:0000313" key="2">
    <source>
        <dbReference type="EMBL" id="PKS13389.1"/>
    </source>
</evidence>
<organism evidence="2 3">
    <name type="scientific">Lomentospora prolificans</name>
    <dbReference type="NCBI Taxonomy" id="41688"/>
    <lineage>
        <taxon>Eukaryota</taxon>
        <taxon>Fungi</taxon>
        <taxon>Dikarya</taxon>
        <taxon>Ascomycota</taxon>
        <taxon>Pezizomycotina</taxon>
        <taxon>Sordariomycetes</taxon>
        <taxon>Hypocreomycetidae</taxon>
        <taxon>Microascales</taxon>
        <taxon>Microascaceae</taxon>
        <taxon>Lomentospora</taxon>
    </lineage>
</organism>
<accession>A0A2N3NLU6</accession>
<name>A0A2N3NLU6_9PEZI</name>
<dbReference type="EMBL" id="NLAX01000001">
    <property type="protein sequence ID" value="PKS13389.1"/>
    <property type="molecule type" value="Genomic_DNA"/>
</dbReference>
<comment type="caution">
    <text evidence="2">The sequence shown here is derived from an EMBL/GenBank/DDBJ whole genome shotgun (WGS) entry which is preliminary data.</text>
</comment>
<protein>
    <submittedName>
        <fullName evidence="2">Uncharacterized protein</fullName>
    </submittedName>
</protein>
<dbReference type="AlphaFoldDB" id="A0A2N3NLU6"/>
<feature type="region of interest" description="Disordered" evidence="1">
    <location>
        <begin position="85"/>
        <end position="130"/>
    </location>
</feature>
<proteinExistence type="predicted"/>
<keyword evidence="3" id="KW-1185">Reference proteome</keyword>